<proteinExistence type="predicted"/>
<organism evidence="1 2">
    <name type="scientific">Solanum commersonii</name>
    <name type="common">Commerson's wild potato</name>
    <name type="synonym">Commerson's nightshade</name>
    <dbReference type="NCBI Taxonomy" id="4109"/>
    <lineage>
        <taxon>Eukaryota</taxon>
        <taxon>Viridiplantae</taxon>
        <taxon>Streptophyta</taxon>
        <taxon>Embryophyta</taxon>
        <taxon>Tracheophyta</taxon>
        <taxon>Spermatophyta</taxon>
        <taxon>Magnoliopsida</taxon>
        <taxon>eudicotyledons</taxon>
        <taxon>Gunneridae</taxon>
        <taxon>Pentapetalae</taxon>
        <taxon>asterids</taxon>
        <taxon>lamiids</taxon>
        <taxon>Solanales</taxon>
        <taxon>Solanaceae</taxon>
        <taxon>Solanoideae</taxon>
        <taxon>Solaneae</taxon>
        <taxon>Solanum</taxon>
    </lineage>
</organism>
<comment type="caution">
    <text evidence="1">The sequence shown here is derived from an EMBL/GenBank/DDBJ whole genome shotgun (WGS) entry which is preliminary data.</text>
</comment>
<sequence>MVSGQYLDLIFAIQIIYHIFESALFETWVTKLQSLPLESLLQENATNIDIHHPYYLHFSDSLEMNEQSKKEYVQSKCLIKQRDFESNKTKGLPATHTVNGVISGDDFEISQKSQKETCITIPSNFLNKELYTQFVKQVAKEMELG</sequence>
<dbReference type="AlphaFoldDB" id="A0A9J5WNK2"/>
<dbReference type="Proteomes" id="UP000824120">
    <property type="component" value="Chromosome 11"/>
</dbReference>
<evidence type="ECO:0000313" key="1">
    <source>
        <dbReference type="EMBL" id="KAG5576756.1"/>
    </source>
</evidence>
<dbReference type="EMBL" id="JACXVP010000011">
    <property type="protein sequence ID" value="KAG5576756.1"/>
    <property type="molecule type" value="Genomic_DNA"/>
</dbReference>
<evidence type="ECO:0000313" key="2">
    <source>
        <dbReference type="Proteomes" id="UP000824120"/>
    </source>
</evidence>
<keyword evidence="2" id="KW-1185">Reference proteome</keyword>
<protein>
    <submittedName>
        <fullName evidence="1">Uncharacterized protein</fullName>
    </submittedName>
</protein>
<reference evidence="1 2" key="1">
    <citation type="submission" date="2020-09" db="EMBL/GenBank/DDBJ databases">
        <title>De no assembly of potato wild relative species, Solanum commersonii.</title>
        <authorList>
            <person name="Cho K."/>
        </authorList>
    </citation>
    <scope>NUCLEOTIDE SEQUENCE [LARGE SCALE GENOMIC DNA]</scope>
    <source>
        <strain evidence="1">LZ3.2</strain>
        <tissue evidence="1">Leaf</tissue>
    </source>
</reference>
<accession>A0A9J5WNK2</accession>
<gene>
    <name evidence="1" type="ORF">H5410_056890</name>
</gene>
<name>A0A9J5WNK2_SOLCO</name>